<gene>
    <name evidence="1" type="ORF">FHX34_107203</name>
</gene>
<dbReference type="Proteomes" id="UP000320239">
    <property type="component" value="Unassembled WGS sequence"/>
</dbReference>
<proteinExistence type="predicted"/>
<evidence type="ECO:0000313" key="1">
    <source>
        <dbReference type="EMBL" id="TWG10707.1"/>
    </source>
</evidence>
<comment type="caution">
    <text evidence="1">The sequence shown here is derived from an EMBL/GenBank/DDBJ whole genome shotgun (WGS) entry which is preliminary data.</text>
</comment>
<dbReference type="Gene3D" id="3.40.91.30">
    <property type="match status" value="1"/>
</dbReference>
<organism evidence="1 2">
    <name type="scientific">Actinoplanes teichomyceticus</name>
    <dbReference type="NCBI Taxonomy" id="1867"/>
    <lineage>
        <taxon>Bacteria</taxon>
        <taxon>Bacillati</taxon>
        <taxon>Actinomycetota</taxon>
        <taxon>Actinomycetes</taxon>
        <taxon>Micromonosporales</taxon>
        <taxon>Micromonosporaceae</taxon>
        <taxon>Actinoplanes</taxon>
    </lineage>
</organism>
<accession>A0A561VGH7</accession>
<evidence type="ECO:0000313" key="2">
    <source>
        <dbReference type="Proteomes" id="UP000320239"/>
    </source>
</evidence>
<sequence length="275" mass="30172">MTKTQYAGVGFSTLLHARWALICEDLGVPWSYRPITFPLSGGSEYEPDFWLPQQRIWMQVPGEHASMPDYRRWREFAAATEVNEHCTARHQYTPGMRCEAHGLHTIAPIRDSRWLANLVLYNVGDIPAPKEMTDIGPVDNQQQSMLTLLAGGYQWTRCADCGTVTAAPQGLVGDLGCGHTSPSGAVESRADDPGLMMAFGLARQTVAAEFDGGQCAYCDDPIAVGDLIAAGRPVRRRRWYHANCLLNSRRERHQSDSTTAAAVPARGAAVQTINA</sequence>
<reference evidence="1 2" key="1">
    <citation type="submission" date="2019-06" db="EMBL/GenBank/DDBJ databases">
        <title>Sequencing the genomes of 1000 actinobacteria strains.</title>
        <authorList>
            <person name="Klenk H.-P."/>
        </authorList>
    </citation>
    <scope>NUCLEOTIDE SEQUENCE [LARGE SCALE GENOMIC DNA]</scope>
    <source>
        <strain evidence="1 2">DSM 43866</strain>
    </source>
</reference>
<keyword evidence="2" id="KW-1185">Reference proteome</keyword>
<protein>
    <submittedName>
        <fullName evidence="1">Uncharacterized protein</fullName>
    </submittedName>
</protein>
<dbReference type="RefSeq" id="WP_122976569.1">
    <property type="nucleotide sequence ID" value="NZ_BOMX01000127.1"/>
</dbReference>
<dbReference type="EMBL" id="VIWY01000007">
    <property type="protein sequence ID" value="TWG10707.1"/>
    <property type="molecule type" value="Genomic_DNA"/>
</dbReference>
<name>A0A561VGH7_ACTTI</name>
<dbReference type="AlphaFoldDB" id="A0A561VGH7"/>
<dbReference type="OrthoDB" id="3291726at2"/>